<evidence type="ECO:0000259" key="23">
    <source>
        <dbReference type="PROSITE" id="PS50041"/>
    </source>
</evidence>
<gene>
    <name evidence="25" type="primary">THBD</name>
</gene>
<evidence type="ECO:0000256" key="21">
    <source>
        <dbReference type="SAM" id="SignalP"/>
    </source>
</evidence>
<dbReference type="InterPro" id="IPR015149">
    <property type="entry name" value="Tme5_EGF-like"/>
</dbReference>
<evidence type="ECO:0000256" key="4">
    <source>
        <dbReference type="ARBA" id="ARBA00022525"/>
    </source>
</evidence>
<keyword evidence="15" id="KW-0325">Glycoprotein</keyword>
<evidence type="ECO:0000256" key="17">
    <source>
        <dbReference type="ARBA" id="ARBA00046453"/>
    </source>
</evidence>
<feature type="chain" id="PRO_5039943266" description="Thrombomodulin" evidence="21">
    <location>
        <begin position="19"/>
        <end position="554"/>
    </location>
</feature>
<keyword evidence="5 18" id="KW-0245">EGF-like domain</keyword>
<organism evidence="24 25">
    <name type="scientific">Python bivittatus</name>
    <name type="common">Burmese python</name>
    <name type="synonym">Python molurus bivittatus</name>
    <dbReference type="NCBI Taxonomy" id="176946"/>
    <lineage>
        <taxon>Eukaryota</taxon>
        <taxon>Metazoa</taxon>
        <taxon>Chordata</taxon>
        <taxon>Craniata</taxon>
        <taxon>Vertebrata</taxon>
        <taxon>Euteleostomi</taxon>
        <taxon>Lepidosauria</taxon>
        <taxon>Squamata</taxon>
        <taxon>Bifurcata</taxon>
        <taxon>Unidentata</taxon>
        <taxon>Episquamata</taxon>
        <taxon>Toxicofera</taxon>
        <taxon>Serpentes</taxon>
        <taxon>Henophidia</taxon>
        <taxon>Pythonidae</taxon>
        <taxon>Python</taxon>
    </lineage>
</organism>
<dbReference type="PIRSF" id="PIRSF001775">
    <property type="entry name" value="CD93/CD141"/>
    <property type="match status" value="1"/>
</dbReference>
<dbReference type="Pfam" id="PF25444">
    <property type="entry name" value="THBD"/>
    <property type="match status" value="1"/>
</dbReference>
<dbReference type="InterPro" id="IPR051505">
    <property type="entry name" value="C-type_lectin_domain"/>
</dbReference>
<dbReference type="GeneID" id="103055128"/>
<evidence type="ECO:0000256" key="7">
    <source>
        <dbReference type="ARBA" id="ARBA00022692"/>
    </source>
</evidence>
<evidence type="ECO:0000256" key="2">
    <source>
        <dbReference type="ARBA" id="ARBA00004613"/>
    </source>
</evidence>
<feature type="disulfide bond" evidence="18">
    <location>
        <begin position="449"/>
        <end position="458"/>
    </location>
</feature>
<dbReference type="GO" id="GO:0016020">
    <property type="term" value="C:membrane"/>
    <property type="evidence" value="ECO:0007669"/>
    <property type="project" value="UniProtKB-SubCell"/>
</dbReference>
<dbReference type="GO" id="GO:0005509">
    <property type="term" value="F:calcium ion binding"/>
    <property type="evidence" value="ECO:0007669"/>
    <property type="project" value="InterPro"/>
</dbReference>
<dbReference type="OrthoDB" id="4062651at2759"/>
<dbReference type="SUPFAM" id="SSF56436">
    <property type="entry name" value="C-type lectin-like"/>
    <property type="match status" value="1"/>
</dbReference>
<dbReference type="PROSITE" id="PS50026">
    <property type="entry name" value="EGF_3"/>
    <property type="match status" value="1"/>
</dbReference>
<dbReference type="SUPFAM" id="SSF57184">
    <property type="entry name" value="Growth factor receptor domain"/>
    <property type="match status" value="2"/>
</dbReference>
<feature type="region of interest" description="Disordered" evidence="19">
    <location>
        <begin position="459"/>
        <end position="490"/>
    </location>
</feature>
<protein>
    <recommendedName>
        <fullName evidence="3">Thrombomodulin</fullName>
    </recommendedName>
</protein>
<dbReference type="Proteomes" id="UP000695026">
    <property type="component" value="Unplaced"/>
</dbReference>
<dbReference type="GO" id="GO:0005576">
    <property type="term" value="C:extracellular region"/>
    <property type="evidence" value="ECO:0007669"/>
    <property type="project" value="UniProtKB-SubCell"/>
</dbReference>
<keyword evidence="4" id="KW-0964">Secreted</keyword>
<keyword evidence="9" id="KW-0430">Lectin</keyword>
<dbReference type="Pfam" id="PF07645">
    <property type="entry name" value="EGF_CA"/>
    <property type="match status" value="1"/>
</dbReference>
<dbReference type="PRINTS" id="PR00907">
    <property type="entry name" value="THRMBOMODULN"/>
</dbReference>
<dbReference type="Gene3D" id="2.10.25.10">
    <property type="entry name" value="Laminin"/>
    <property type="match status" value="6"/>
</dbReference>
<dbReference type="InterPro" id="IPR026823">
    <property type="entry name" value="cEGF"/>
</dbReference>
<evidence type="ECO:0000256" key="8">
    <source>
        <dbReference type="ARBA" id="ARBA00022729"/>
    </source>
</evidence>
<evidence type="ECO:0000256" key="9">
    <source>
        <dbReference type="ARBA" id="ARBA00022734"/>
    </source>
</evidence>
<evidence type="ECO:0000256" key="15">
    <source>
        <dbReference type="ARBA" id="ARBA00023180"/>
    </source>
</evidence>
<dbReference type="PANTHER" id="PTHR14789">
    <property type="entry name" value="CHONDROLECTIN VARIANT CHODLFDELTAE"/>
    <property type="match status" value="1"/>
</dbReference>
<keyword evidence="6" id="KW-0597">Phosphoprotein</keyword>
<dbReference type="SMART" id="SM00181">
    <property type="entry name" value="EGF"/>
    <property type="match status" value="6"/>
</dbReference>
<dbReference type="Gene3D" id="3.10.100.10">
    <property type="entry name" value="Mannose-Binding Protein A, subunit A"/>
    <property type="match status" value="1"/>
</dbReference>
<dbReference type="InterPro" id="IPR057350">
    <property type="entry name" value="THBD"/>
</dbReference>
<comment type="subcellular location">
    <subcellularLocation>
        <location evidence="1">Membrane</location>
        <topology evidence="1">Single-pass type I membrane protein</topology>
    </subcellularLocation>
    <subcellularLocation>
        <location evidence="2">Secreted</location>
    </subcellularLocation>
</comment>
<keyword evidence="11" id="KW-0654">Proteoglycan</keyword>
<dbReference type="InterPro" id="IPR001881">
    <property type="entry name" value="EGF-like_Ca-bd_dom"/>
</dbReference>
<evidence type="ECO:0000256" key="1">
    <source>
        <dbReference type="ARBA" id="ARBA00004479"/>
    </source>
</evidence>
<name>A0A9F2MZT9_PYTBI</name>
<evidence type="ECO:0000256" key="20">
    <source>
        <dbReference type="SAM" id="Phobius"/>
    </source>
</evidence>
<keyword evidence="10" id="KW-0677">Repeat</keyword>
<evidence type="ECO:0000256" key="3">
    <source>
        <dbReference type="ARBA" id="ARBA00019822"/>
    </source>
</evidence>
<feature type="disulfide bond" evidence="18">
    <location>
        <begin position="428"/>
        <end position="438"/>
    </location>
</feature>
<dbReference type="InterPro" id="IPR000152">
    <property type="entry name" value="EGF-type_Asp/Asn_hydroxyl_site"/>
</dbReference>
<evidence type="ECO:0000256" key="18">
    <source>
        <dbReference type="PROSITE-ProRule" id="PRU00076"/>
    </source>
</evidence>
<evidence type="ECO:0000313" key="25">
    <source>
        <dbReference type="RefSeq" id="XP_007427620.1"/>
    </source>
</evidence>
<dbReference type="GO" id="GO:0004888">
    <property type="term" value="F:transmembrane signaling receptor activity"/>
    <property type="evidence" value="ECO:0007669"/>
    <property type="project" value="InterPro"/>
</dbReference>
<dbReference type="InterPro" id="IPR000742">
    <property type="entry name" value="EGF"/>
</dbReference>
<keyword evidence="13 20" id="KW-0472">Membrane</keyword>
<dbReference type="RefSeq" id="XP_007427620.1">
    <property type="nucleotide sequence ID" value="XM_007427558.2"/>
</dbReference>
<comment type="function">
    <text evidence="16">Endothelial cell receptor that plays a critical role in regulating several physiological processes including hemostasis, coagulation, fibrinolysis, inflammation, and angiogenesis. Acts as a cofactor for thrombin activation of protein C/PROC on the surface of vascular endothelial cells leading to initiation of the activated protein C anticoagulant pathway. Also accelerates the activation of the plasma carboxypeptidase B2/CPB2, which catalyzes removal of C-terminal basic amino acids from its substrates including kinins or anaphylatoxins leading to fibrinolysis inhibition. Plays critical protective roles in changing the cleavage specificity of protease-activated receptor 1/PAR1, inhibiting endothelial cell permeability and inflammation. Suppresses inflammation distinctly from its anticoagulant cofactor activity by sequestering HMGB1 thereby preventing it from engaging cellular receptors such as RAGE and contributing to the inflammatory response.</text>
</comment>
<dbReference type="GO" id="GO:0030246">
    <property type="term" value="F:carbohydrate binding"/>
    <property type="evidence" value="ECO:0007669"/>
    <property type="project" value="UniProtKB-KW"/>
</dbReference>
<feature type="signal peptide" evidence="21">
    <location>
        <begin position="1"/>
        <end position="18"/>
    </location>
</feature>
<keyword evidence="12 20" id="KW-1133">Transmembrane helix</keyword>
<evidence type="ECO:0000256" key="6">
    <source>
        <dbReference type="ARBA" id="ARBA00022553"/>
    </source>
</evidence>
<dbReference type="SMART" id="SM00179">
    <property type="entry name" value="EGF_CA"/>
    <property type="match status" value="3"/>
</dbReference>
<dbReference type="InterPro" id="IPR001304">
    <property type="entry name" value="C-type_lectin-like"/>
</dbReference>
<evidence type="ECO:0000256" key="13">
    <source>
        <dbReference type="ARBA" id="ARBA00023136"/>
    </source>
</evidence>
<dbReference type="InterPro" id="IPR009030">
    <property type="entry name" value="Growth_fac_rcpt_cys_sf"/>
</dbReference>
<evidence type="ECO:0000256" key="16">
    <source>
        <dbReference type="ARBA" id="ARBA00045242"/>
    </source>
</evidence>
<dbReference type="KEGG" id="pbi:103055128"/>
<comment type="subunit">
    <text evidence="17">Interacts with ITGAL, ITGAM and ITGB2. Interacts with thrombin/F2; this interaction switches the specificity of thrombin from a procoagulant to an anticoagulant and antifibrinolytic protease. Interacts with ANGP1 and ANGP2; these interactions significantly inhibit the generation of activated PC and TAFIa/CPB2 by the thrombin/thrombomodulin complex. Interacts with PF4; this interaction enhances generation of activated protein C. Interacts with HMGB1; this interaction inhibits HMGB1 inflammatory activity.</text>
</comment>
<reference evidence="25" key="1">
    <citation type="submission" date="2025-08" db="UniProtKB">
        <authorList>
            <consortium name="RefSeq"/>
        </authorList>
    </citation>
    <scope>IDENTIFICATION</scope>
    <source>
        <tissue evidence="25">Liver</tissue>
    </source>
</reference>
<feature type="transmembrane region" description="Helical" evidence="20">
    <location>
        <begin position="496"/>
        <end position="518"/>
    </location>
</feature>
<dbReference type="FunFam" id="2.10.25.10:FF:000874">
    <property type="entry name" value="Thrombomodulin"/>
    <property type="match status" value="1"/>
</dbReference>
<evidence type="ECO:0000256" key="10">
    <source>
        <dbReference type="ARBA" id="ARBA00022737"/>
    </source>
</evidence>
<evidence type="ECO:0000259" key="22">
    <source>
        <dbReference type="PROSITE" id="PS50026"/>
    </source>
</evidence>
<dbReference type="PROSITE" id="PS00010">
    <property type="entry name" value="ASX_HYDROXYL"/>
    <property type="match status" value="1"/>
</dbReference>
<dbReference type="SUPFAM" id="SSF57196">
    <property type="entry name" value="EGF/Laminin"/>
    <property type="match status" value="1"/>
</dbReference>
<sequence length="554" mass="59904">MWFLLVAVGSLGAGLASPSPFPAPIPFGAQCLRSACFSLFWTSSKFAEAGGVCEGGGGYLMTVRTTVAAEAIALLLRDRPGSAWLGLRLPETDCVEPAKRLRGFQWVTGDGHTDFEAWESNGSDAAVTTCGPTCVVVTHQLKWQERACDASAEAILCEYNYPNGTCEPLSLLEAFTVTYRTPFGARESDLGASPPGTTAEVPSLGARLECLAQGSSGSLEWGSAAPGAWNCQLKNGGCDGRCYLDEQGRPHCACPEGETLLEDQRSCWSPCASLGCQQHCVPQGDSGICMCSEGYVLDSDGKNCLDIDDCQATPNLCEQECVNTQGAFECHCWPEYDLVEGKCLSKKWQCFDLPCEHDCNLVDGEYKCTCFEGYILDPKNHHKCLRVCNQTECAAQCDPNNIDICYCPEGFILEEKNEIKVCTDIDECESGECTPHKCINTPGRYHCICPNGQELDSCEPPSEEPEEYSGATEVYPETSVPPSFAPPKDGSSRGTLVAIIVSVTFMVVVLAVIICYLVKKHYAAQSIADYKCQQSESGVALQHVTTCASSRQKM</sequence>
<dbReference type="AlphaFoldDB" id="A0A9F2MZT9"/>
<dbReference type="CTD" id="7056"/>
<dbReference type="PROSITE" id="PS01187">
    <property type="entry name" value="EGF_CA"/>
    <property type="match status" value="2"/>
</dbReference>
<keyword evidence="24" id="KW-1185">Reference proteome</keyword>
<dbReference type="PROSITE" id="PS50041">
    <property type="entry name" value="C_TYPE_LECTIN_2"/>
    <property type="match status" value="1"/>
</dbReference>
<keyword evidence="7 20" id="KW-0812">Transmembrane</keyword>
<keyword evidence="14 18" id="KW-1015">Disulfide bond</keyword>
<evidence type="ECO:0000256" key="19">
    <source>
        <dbReference type="SAM" id="MobiDB-lite"/>
    </source>
</evidence>
<feature type="domain" description="EGF-like" evidence="22">
    <location>
        <begin position="424"/>
        <end position="459"/>
    </location>
</feature>
<evidence type="ECO:0000256" key="11">
    <source>
        <dbReference type="ARBA" id="ARBA00022974"/>
    </source>
</evidence>
<comment type="caution">
    <text evidence="18">Lacks conserved residue(s) required for the propagation of feature annotation.</text>
</comment>
<keyword evidence="8 21" id="KW-0732">Signal</keyword>
<evidence type="ECO:0000256" key="12">
    <source>
        <dbReference type="ARBA" id="ARBA00022989"/>
    </source>
</evidence>
<dbReference type="CDD" id="cd00054">
    <property type="entry name" value="EGF_CA"/>
    <property type="match status" value="1"/>
</dbReference>
<feature type="domain" description="C-type lectin" evidence="23">
    <location>
        <begin position="32"/>
        <end position="155"/>
    </location>
</feature>
<dbReference type="SMART" id="SM00034">
    <property type="entry name" value="CLECT"/>
    <property type="match status" value="1"/>
</dbReference>
<dbReference type="InterPro" id="IPR016187">
    <property type="entry name" value="CTDL_fold"/>
</dbReference>
<evidence type="ECO:0000313" key="24">
    <source>
        <dbReference type="Proteomes" id="UP000695026"/>
    </source>
</evidence>
<dbReference type="InterPro" id="IPR016186">
    <property type="entry name" value="C-type_lectin-like/link_sf"/>
</dbReference>
<evidence type="ECO:0000256" key="14">
    <source>
        <dbReference type="ARBA" id="ARBA00023157"/>
    </source>
</evidence>
<evidence type="ECO:0000256" key="5">
    <source>
        <dbReference type="ARBA" id="ARBA00022536"/>
    </source>
</evidence>
<dbReference type="InterPro" id="IPR049883">
    <property type="entry name" value="NOTCH1_EGF-like"/>
</dbReference>
<dbReference type="OMA" id="CMCETGY"/>
<dbReference type="InterPro" id="IPR018097">
    <property type="entry name" value="EGF_Ca-bd_CS"/>
</dbReference>
<dbReference type="Pfam" id="PF09064">
    <property type="entry name" value="EGF_Tme5"/>
    <property type="match status" value="1"/>
</dbReference>
<dbReference type="Pfam" id="PF12662">
    <property type="entry name" value="cEGF"/>
    <property type="match status" value="1"/>
</dbReference>
<proteinExistence type="predicted"/>
<accession>A0A9F2MZT9</accession>
<dbReference type="PANTHER" id="PTHR14789:SF9">
    <property type="entry name" value="THROMBOMODULIN"/>
    <property type="match status" value="1"/>
</dbReference>